<organism evidence="1 2">
    <name type="scientific">Burkholderia cepacia</name>
    <name type="common">Pseudomonas cepacia</name>
    <dbReference type="NCBI Taxonomy" id="292"/>
    <lineage>
        <taxon>Bacteria</taxon>
        <taxon>Pseudomonadati</taxon>
        <taxon>Pseudomonadota</taxon>
        <taxon>Betaproteobacteria</taxon>
        <taxon>Burkholderiales</taxon>
        <taxon>Burkholderiaceae</taxon>
        <taxon>Burkholderia</taxon>
        <taxon>Burkholderia cepacia complex</taxon>
    </lineage>
</organism>
<dbReference type="Proteomes" id="UP000036338">
    <property type="component" value="Unassembled WGS sequence"/>
</dbReference>
<protein>
    <submittedName>
        <fullName evidence="1">Uncharacterized protein</fullName>
    </submittedName>
</protein>
<evidence type="ECO:0000313" key="2">
    <source>
        <dbReference type="Proteomes" id="UP000036338"/>
    </source>
</evidence>
<proteinExistence type="predicted"/>
<accession>A0A0J6A7N0</accession>
<sequence>MRSLLEKGFDLLAKRCRIKDRAQEFNYWIASFPDEDYLVVHYITRVTIHARVFRQALGFNGISDNFC</sequence>
<dbReference type="EMBL" id="LDWR01000010">
    <property type="protein sequence ID" value="KML61785.1"/>
    <property type="molecule type" value="Genomic_DNA"/>
</dbReference>
<name>A0A0J6A7N0_BURCE</name>
<comment type="caution">
    <text evidence="1">The sequence shown here is derived from an EMBL/GenBank/DDBJ whole genome shotgun (WGS) entry which is preliminary data.</text>
</comment>
<reference evidence="1 2" key="1">
    <citation type="submission" date="2015-05" db="EMBL/GenBank/DDBJ databases">
        <title>Draft genome of Burkholderia cepacia LK29.</title>
        <authorList>
            <person name="Chan X.Y."/>
        </authorList>
    </citation>
    <scope>NUCLEOTIDE SEQUENCE [LARGE SCALE GENOMIC DNA]</scope>
    <source>
        <strain evidence="1 2">LK29</strain>
    </source>
</reference>
<dbReference type="AlphaFoldDB" id="A0A0J6A7N0"/>
<evidence type="ECO:0000313" key="1">
    <source>
        <dbReference type="EMBL" id="KML61785.1"/>
    </source>
</evidence>
<gene>
    <name evidence="1" type="ORF">VL15_04640</name>
</gene>